<evidence type="ECO:0000313" key="2">
    <source>
        <dbReference type="Proteomes" id="UP000522313"/>
    </source>
</evidence>
<reference evidence="1 2" key="1">
    <citation type="submission" date="2020-08" db="EMBL/GenBank/DDBJ databases">
        <title>The Agave Microbiome: Exploring the role of microbial communities in plant adaptations to desert environments.</title>
        <authorList>
            <person name="Partida-Martinez L.P."/>
        </authorList>
    </citation>
    <scope>NUCLEOTIDE SEQUENCE [LARGE SCALE GENOMIC DNA]</scope>
    <source>
        <strain evidence="1 2">AS3.13</strain>
    </source>
</reference>
<dbReference type="AlphaFoldDB" id="A0A7X0MNG7"/>
<gene>
    <name evidence="1" type="ORF">F4693_002647</name>
</gene>
<dbReference type="RefSeq" id="WP_184506548.1">
    <property type="nucleotide sequence ID" value="NZ_JACHBT010000014.1"/>
</dbReference>
<protein>
    <submittedName>
        <fullName evidence="1">Uncharacterized protein</fullName>
    </submittedName>
</protein>
<comment type="caution">
    <text evidence="1">The sequence shown here is derived from an EMBL/GenBank/DDBJ whole genome shotgun (WGS) entry which is preliminary data.</text>
</comment>
<reference evidence="1 2" key="2">
    <citation type="submission" date="2020-08" db="EMBL/GenBank/DDBJ databases">
        <authorList>
            <person name="Partida-Martinez L."/>
            <person name="Huntemann M."/>
            <person name="Clum A."/>
            <person name="Wang J."/>
            <person name="Palaniappan K."/>
            <person name="Ritter S."/>
            <person name="Chen I.-M."/>
            <person name="Stamatis D."/>
            <person name="Reddy T."/>
            <person name="O'Malley R."/>
            <person name="Daum C."/>
            <person name="Shapiro N."/>
            <person name="Ivanova N."/>
            <person name="Kyrpides N."/>
            <person name="Woyke T."/>
        </authorList>
    </citation>
    <scope>NUCLEOTIDE SEQUENCE [LARGE SCALE GENOMIC DNA]</scope>
    <source>
        <strain evidence="1 2">AS3.13</strain>
    </source>
</reference>
<proteinExistence type="predicted"/>
<accession>A0A7X0MNG7</accession>
<evidence type="ECO:0000313" key="1">
    <source>
        <dbReference type="EMBL" id="MBB6505652.1"/>
    </source>
</evidence>
<organism evidence="1 2">
    <name type="scientific">Sphingomonas endophytica</name>
    <dbReference type="NCBI Taxonomy" id="869719"/>
    <lineage>
        <taxon>Bacteria</taxon>
        <taxon>Pseudomonadati</taxon>
        <taxon>Pseudomonadota</taxon>
        <taxon>Alphaproteobacteria</taxon>
        <taxon>Sphingomonadales</taxon>
        <taxon>Sphingomonadaceae</taxon>
        <taxon>Sphingomonas</taxon>
    </lineage>
</organism>
<sequence length="123" mass="13301">MILPDDVLSDLATSMSYRPKRGSDPGAKAATKKLLLAQRIASWGTRIQRSALAVKVMTRVAKWSPEVMVKVTGGKAVGGATGAHLRYVGRAGYPEERAVHMDDEKGEIIQSQDGLKLDRIAAR</sequence>
<dbReference type="Proteomes" id="UP000522313">
    <property type="component" value="Unassembled WGS sequence"/>
</dbReference>
<dbReference type="EMBL" id="JACHBT010000014">
    <property type="protein sequence ID" value="MBB6505652.1"/>
    <property type="molecule type" value="Genomic_DNA"/>
</dbReference>
<name>A0A7X0MNG7_9SPHN</name>